<evidence type="ECO:0000256" key="8">
    <source>
        <dbReference type="ARBA" id="ARBA00022737"/>
    </source>
</evidence>
<dbReference type="InterPro" id="IPR038959">
    <property type="entry name" value="Prp19"/>
</dbReference>
<dbReference type="GO" id="GO:0003755">
    <property type="term" value="F:peptidyl-prolyl cis-trans isomerase activity"/>
    <property type="evidence" value="ECO:0007669"/>
    <property type="project" value="UniProtKB-KW"/>
</dbReference>
<feature type="compositionally biased region" description="Basic and acidic residues" evidence="17">
    <location>
        <begin position="765"/>
        <end position="775"/>
    </location>
</feature>
<feature type="region of interest" description="Disordered" evidence="17">
    <location>
        <begin position="595"/>
        <end position="653"/>
    </location>
</feature>
<dbReference type="PANTHER" id="PTHR43995:SF1">
    <property type="entry name" value="PRE-MRNA-PROCESSING FACTOR 19"/>
    <property type="match status" value="1"/>
</dbReference>
<comment type="similarity">
    <text evidence="3 16">Belongs to the WD repeat PRP19 family.</text>
</comment>
<dbReference type="GO" id="GO:0005737">
    <property type="term" value="C:cytoplasm"/>
    <property type="evidence" value="ECO:0007669"/>
    <property type="project" value="TreeGrafter"/>
</dbReference>
<keyword evidence="9 16" id="KW-0227">DNA damage</keyword>
<evidence type="ECO:0000313" key="19">
    <source>
        <dbReference type="EMBL" id="OBR13094.1"/>
    </source>
</evidence>
<gene>
    <name evidence="19" type="ORF">CH63R_01820</name>
</gene>
<evidence type="ECO:0000256" key="13">
    <source>
        <dbReference type="ARBA" id="ARBA00023204"/>
    </source>
</evidence>
<dbReference type="KEGG" id="chig:CH63R_01820"/>
<keyword evidence="11" id="KW-0697">Rotamase</keyword>
<dbReference type="GO" id="GO:0000974">
    <property type="term" value="C:Prp19 complex"/>
    <property type="evidence" value="ECO:0007669"/>
    <property type="project" value="UniProtKB-UniRule"/>
</dbReference>
<dbReference type="SMART" id="SM00504">
    <property type="entry name" value="Ubox"/>
    <property type="match status" value="1"/>
</dbReference>
<dbReference type="EMBL" id="LTAN01000002">
    <property type="protein sequence ID" value="OBR13094.1"/>
    <property type="molecule type" value="Genomic_DNA"/>
</dbReference>
<evidence type="ECO:0000256" key="9">
    <source>
        <dbReference type="ARBA" id="ARBA00022763"/>
    </source>
</evidence>
<feature type="region of interest" description="Disordered" evidence="17">
    <location>
        <begin position="765"/>
        <end position="792"/>
    </location>
</feature>
<dbReference type="GO" id="GO:0006281">
    <property type="term" value="P:DNA repair"/>
    <property type="evidence" value="ECO:0007669"/>
    <property type="project" value="UniProtKB-KW"/>
</dbReference>
<dbReference type="InterPro" id="IPR013083">
    <property type="entry name" value="Znf_RING/FYVE/PHD"/>
</dbReference>
<dbReference type="SUPFAM" id="SSF50978">
    <property type="entry name" value="WD40 repeat-like"/>
    <property type="match status" value="1"/>
</dbReference>
<evidence type="ECO:0000256" key="5">
    <source>
        <dbReference type="ARBA" id="ARBA00022664"/>
    </source>
</evidence>
<feature type="compositionally biased region" description="Low complexity" evidence="17">
    <location>
        <begin position="595"/>
        <end position="649"/>
    </location>
</feature>
<feature type="region of interest" description="Disordered" evidence="17">
    <location>
        <begin position="807"/>
        <end position="901"/>
    </location>
</feature>
<comment type="subcellular location">
    <subcellularLocation>
        <location evidence="1 16">Nucleus</location>
    </subcellularLocation>
</comment>
<evidence type="ECO:0000256" key="6">
    <source>
        <dbReference type="ARBA" id="ARBA00022679"/>
    </source>
</evidence>
<accession>A0A1B7YMF4</accession>
<dbReference type="InterPro" id="IPR003613">
    <property type="entry name" value="Ubox_domain"/>
</dbReference>
<evidence type="ECO:0000256" key="4">
    <source>
        <dbReference type="ARBA" id="ARBA00022574"/>
    </source>
</evidence>
<dbReference type="GO" id="GO:0071006">
    <property type="term" value="C:U2-type catalytic step 1 spliceosome"/>
    <property type="evidence" value="ECO:0007669"/>
    <property type="project" value="TreeGrafter"/>
</dbReference>
<dbReference type="PROSITE" id="PS50082">
    <property type="entry name" value="WD_REPEATS_2"/>
    <property type="match status" value="1"/>
</dbReference>
<evidence type="ECO:0000256" key="14">
    <source>
        <dbReference type="ARBA" id="ARBA00023242"/>
    </source>
</evidence>
<feature type="domain" description="U-box" evidence="18">
    <location>
        <begin position="1"/>
        <end position="83"/>
    </location>
</feature>
<dbReference type="InterPro" id="IPR001680">
    <property type="entry name" value="WD40_rpt"/>
</dbReference>
<evidence type="ECO:0000256" key="7">
    <source>
        <dbReference type="ARBA" id="ARBA00022728"/>
    </source>
</evidence>
<evidence type="ECO:0000259" key="18">
    <source>
        <dbReference type="PROSITE" id="PS51698"/>
    </source>
</evidence>
<evidence type="ECO:0000256" key="16">
    <source>
        <dbReference type="RuleBase" id="RU367101"/>
    </source>
</evidence>
<protein>
    <recommendedName>
        <fullName evidence="16">Pre-mRNA-processing factor 19</fullName>
        <ecNumber evidence="16">2.3.2.27</ecNumber>
    </recommendedName>
</protein>
<comment type="caution">
    <text evidence="19">The sequence shown here is derived from an EMBL/GenBank/DDBJ whole genome shotgun (WGS) entry which is preliminary data.</text>
</comment>
<comment type="subunit">
    <text evidence="16">Homotetramer.</text>
</comment>
<dbReference type="GeneID" id="28860902"/>
<dbReference type="RefSeq" id="XP_018161611.1">
    <property type="nucleotide sequence ID" value="XM_018296795.1"/>
</dbReference>
<dbReference type="Pfam" id="PF00400">
    <property type="entry name" value="WD40"/>
    <property type="match status" value="1"/>
</dbReference>
<dbReference type="InterPro" id="IPR055340">
    <property type="entry name" value="RING-Ubox_PRP19"/>
</dbReference>
<keyword evidence="12 16" id="KW-0508">mRNA splicing</keyword>
<feature type="compositionally biased region" description="Acidic residues" evidence="17">
    <location>
        <begin position="696"/>
        <end position="706"/>
    </location>
</feature>
<dbReference type="InterPro" id="IPR013915">
    <property type="entry name" value="Prp19_cc"/>
</dbReference>
<keyword evidence="8" id="KW-0677">Repeat</keyword>
<dbReference type="InterPro" id="IPR036322">
    <property type="entry name" value="WD40_repeat_dom_sf"/>
</dbReference>
<proteinExistence type="inferred from homology"/>
<evidence type="ECO:0000256" key="2">
    <source>
        <dbReference type="ARBA" id="ARBA00004906"/>
    </source>
</evidence>
<keyword evidence="11" id="KW-0413">Isomerase</keyword>
<name>A0A1B7YMF4_COLHI</name>
<evidence type="ECO:0000256" key="1">
    <source>
        <dbReference type="ARBA" id="ARBA00004123"/>
    </source>
</evidence>
<dbReference type="SUPFAM" id="SSF57850">
    <property type="entry name" value="RING/U-box"/>
    <property type="match status" value="1"/>
</dbReference>
<evidence type="ECO:0000256" key="15">
    <source>
        <dbReference type="PROSITE-ProRule" id="PRU00221"/>
    </source>
</evidence>
<keyword evidence="13 16" id="KW-0234">DNA repair</keyword>
<dbReference type="UniPathway" id="UPA00143"/>
<evidence type="ECO:0000313" key="20">
    <source>
        <dbReference type="Proteomes" id="UP000092177"/>
    </source>
</evidence>
<reference evidence="20" key="1">
    <citation type="journal article" date="2017" name="BMC Genomics">
        <title>Gapless genome assembly of Colletotrichum higginsianum reveals chromosome structure and association of transposable elements with secondary metabolite gene clusters.</title>
        <authorList>
            <person name="Dallery J.-F."/>
            <person name="Lapalu N."/>
            <person name="Zampounis A."/>
            <person name="Pigne S."/>
            <person name="Luyten I."/>
            <person name="Amselem J."/>
            <person name="Wittenberg A.H.J."/>
            <person name="Zhou S."/>
            <person name="de Queiroz M.V."/>
            <person name="Robin G.P."/>
            <person name="Auger A."/>
            <person name="Hainaut M."/>
            <person name="Henrissat B."/>
            <person name="Kim K.-T."/>
            <person name="Lee Y.-H."/>
            <person name="Lespinet O."/>
            <person name="Schwartz D.C."/>
            <person name="Thon M.R."/>
            <person name="O'Connell R.J."/>
        </authorList>
    </citation>
    <scope>NUCLEOTIDE SEQUENCE [LARGE SCALE GENOMIC DNA]</scope>
    <source>
        <strain evidence="20">IMI 349063</strain>
    </source>
</reference>
<organism evidence="19 20">
    <name type="scientific">Colletotrichum higginsianum (strain IMI 349063)</name>
    <name type="common">Crucifer anthracnose fungus</name>
    <dbReference type="NCBI Taxonomy" id="759273"/>
    <lineage>
        <taxon>Eukaryota</taxon>
        <taxon>Fungi</taxon>
        <taxon>Dikarya</taxon>
        <taxon>Ascomycota</taxon>
        <taxon>Pezizomycotina</taxon>
        <taxon>Sordariomycetes</taxon>
        <taxon>Hypocreomycetidae</taxon>
        <taxon>Glomerellales</taxon>
        <taxon>Glomerellaceae</taxon>
        <taxon>Colletotrichum</taxon>
        <taxon>Colletotrichum destructivum species complex</taxon>
    </lineage>
</organism>
<dbReference type="InterPro" id="IPR015943">
    <property type="entry name" value="WD40/YVTN_repeat-like_dom_sf"/>
</dbReference>
<feature type="repeat" description="WD" evidence="15">
    <location>
        <begin position="272"/>
        <end position="313"/>
    </location>
</feature>
<dbReference type="Pfam" id="PF08606">
    <property type="entry name" value="Prp19"/>
    <property type="match status" value="1"/>
</dbReference>
<evidence type="ECO:0000256" key="10">
    <source>
        <dbReference type="ARBA" id="ARBA00022786"/>
    </source>
</evidence>
<evidence type="ECO:0000256" key="11">
    <source>
        <dbReference type="ARBA" id="ARBA00023110"/>
    </source>
</evidence>
<evidence type="ECO:0000256" key="12">
    <source>
        <dbReference type="ARBA" id="ARBA00023187"/>
    </source>
</evidence>
<dbReference type="Gene3D" id="3.30.40.10">
    <property type="entry name" value="Zinc/RING finger domain, C3HC4 (zinc finger)"/>
    <property type="match status" value="1"/>
</dbReference>
<feature type="compositionally biased region" description="Polar residues" evidence="17">
    <location>
        <begin position="847"/>
        <end position="867"/>
    </location>
</feature>
<feature type="region of interest" description="Disordered" evidence="17">
    <location>
        <begin position="976"/>
        <end position="998"/>
    </location>
</feature>
<keyword evidence="14 16" id="KW-0539">Nucleus</keyword>
<feature type="region of interest" description="Disordered" evidence="17">
    <location>
        <begin position="688"/>
        <end position="743"/>
    </location>
</feature>
<dbReference type="GO" id="GO:0000398">
    <property type="term" value="P:mRNA splicing, via spliceosome"/>
    <property type="evidence" value="ECO:0007669"/>
    <property type="project" value="InterPro"/>
</dbReference>
<comment type="function">
    <text evidence="16">Ubiquitin-protein ligase which is mainly involved pre-mRNA splicing and DNA repair. Required for pre-mRNA splicing as component of the spliceosome.</text>
</comment>
<evidence type="ECO:0000256" key="3">
    <source>
        <dbReference type="ARBA" id="ARBA00006388"/>
    </source>
</evidence>
<dbReference type="VEuPathDB" id="FungiDB:CH63R_01820"/>
<dbReference type="PANTHER" id="PTHR43995">
    <property type="entry name" value="PRE-MRNA-PROCESSING FACTOR 19"/>
    <property type="match status" value="1"/>
</dbReference>
<dbReference type="SMART" id="SM00320">
    <property type="entry name" value="WD40"/>
    <property type="match status" value="4"/>
</dbReference>
<evidence type="ECO:0000256" key="17">
    <source>
        <dbReference type="SAM" id="MobiDB-lite"/>
    </source>
</evidence>
<feature type="compositionally biased region" description="Low complexity" evidence="17">
    <location>
        <begin position="707"/>
        <end position="718"/>
    </location>
</feature>
<dbReference type="GO" id="GO:0070534">
    <property type="term" value="P:protein K63-linked ubiquitination"/>
    <property type="evidence" value="ECO:0007669"/>
    <property type="project" value="UniProtKB-UniRule"/>
</dbReference>
<dbReference type="Proteomes" id="UP000092177">
    <property type="component" value="Chromosome 2"/>
</dbReference>
<dbReference type="PROSITE" id="PS50294">
    <property type="entry name" value="WD_REPEATS_REGION"/>
    <property type="match status" value="1"/>
</dbReference>
<keyword evidence="4 15" id="KW-0853">WD repeat</keyword>
<dbReference type="OrthoDB" id="687049at2759"/>
<comment type="pathway">
    <text evidence="2 16">Protein modification; protein ubiquitination.</text>
</comment>
<comment type="catalytic activity">
    <reaction evidence="16">
        <text>S-ubiquitinyl-[E2 ubiquitin-conjugating enzyme]-L-cysteine + [acceptor protein]-L-lysine = [E2 ubiquitin-conjugating enzyme]-L-cysteine + N(6)-ubiquitinyl-[acceptor protein]-L-lysine.</text>
        <dbReference type="EC" id="2.3.2.27"/>
    </reaction>
</comment>
<dbReference type="Gene3D" id="2.130.10.10">
    <property type="entry name" value="YVTN repeat-like/Quinoprotein amine dehydrogenase"/>
    <property type="match status" value="1"/>
</dbReference>
<keyword evidence="20" id="KW-1185">Reference proteome</keyword>
<dbReference type="PROSITE" id="PS51698">
    <property type="entry name" value="U_BOX"/>
    <property type="match status" value="1"/>
</dbReference>
<keyword evidence="10 16" id="KW-0833">Ubl conjugation pathway</keyword>
<keyword evidence="5 16" id="KW-0507">mRNA processing</keyword>
<keyword evidence="6 16" id="KW-0808">Transferase</keyword>
<dbReference type="CDD" id="cd16656">
    <property type="entry name" value="RING-Ubox_PRP19"/>
    <property type="match status" value="1"/>
</dbReference>
<dbReference type="EC" id="2.3.2.27" evidence="16"/>
<dbReference type="FunFam" id="3.30.40.10:FF:000027">
    <property type="entry name" value="Pre-mRNA-processing factor 19, putative"/>
    <property type="match status" value="1"/>
</dbReference>
<dbReference type="AlphaFoldDB" id="A0A1B7YMF4"/>
<sequence length="1101" mass="118553">MLCAISGEAPQEPVASKKSGTIFEKRLIEKYIEENGTEPVTGEALTNDDLLPLTQSHIVRPRPPTLTSIPALLATFQNEWDALALETFNLKEQLARTREELATALYQHDAAVRVIARLAKERDEAREALSKVSVTAGATNGDAMTIDSTEGLPEEWIHKINAKHQELSKGRKKRPVPEGWATSEDVASLVTVASTPAPVSNASSLALQGSYAAVGGRGGDAAIYSVEADSVERQVAVNEPVIDSVWTGNKLIFATSKGSVKVFEGGSEVASLSEHAGPVTSLSVHPTGDLLASVGSDKSIVFYDLHALKRISRTYADTALTSSAFHPDGHLFAAGTATGDISLFMTTSLEVAAVFSLGAPVEALTFSENGFWLAATAKGQSSVTIFDLRKEGDAARVKTLETGGPVQSLAWDYTGQYLATAGAGGITVQQYIKSSKSWSEPLRTSVAALSVKWGADAKQLISVNEEGVVSVFGVKQEAEESIKMISNVLGSKLLASPTKPPFFLSTQLLPTWSYPENTTGWSLHLCVGRRRFTPILLIPGGSFSGLKPSNFLDELKTLERQTVCSWFPQLSPSGTLGFGLTRSFSSANPYWPRSQNMSSASPPYSSPISNSPSQSLHSISASPSIPHSPASAPALGSTSPASESGSPSIPALPQSLIDSDDVWGGIDDELFYQAGAYQVPDYSSDVLDHRSSTFDSEADAQQDWDPESASQSQSQSSDSDSEESSMSDGLAAHGPLFNDPFSPDLADELELALLAEMDQLPRLREQQTSRGDNREGGMAGQHQNGSGEFGNPADVLVDLELYFQQHRRPAGGPQNNPNSAPADVIDLTNEPDSPVQTHAPRPAVNPRRQNSQGRNPPSFARSDSSILAGNAPVIDLTDDSPEVPRRRAPILPPPVARPRERSRQPAAFGMYNSSNALSGLAAGIRRHLYPFRLFPGPEDDVQLLGIFHNRINQGADLNNPLGNIQLQYEHGAFDQRAERAESPKPVHQAPPPAKSGFTRDTGSDLVVICPACNEELAYDPDIPVNESHPTRKGKRQRSEHHFWALKGCGHVYCEECFENRKPAAKRPNNRFRRDLESKLVCAVDGCETLVANKTSWVGIYL</sequence>
<keyword evidence="7 16" id="KW-0747">Spliceosome</keyword>
<dbReference type="GO" id="GO:0061630">
    <property type="term" value="F:ubiquitin protein ligase activity"/>
    <property type="evidence" value="ECO:0007669"/>
    <property type="project" value="UniProtKB-UniRule"/>
</dbReference>